<reference evidence="1" key="1">
    <citation type="submission" date="2021-03" db="EMBL/GenBank/DDBJ databases">
        <title>Draft genome sequence of rust myrtle Austropuccinia psidii MF-1, a brazilian biotype.</title>
        <authorList>
            <person name="Quecine M.C."/>
            <person name="Pachon D.M.R."/>
            <person name="Bonatelli M.L."/>
            <person name="Correr F.H."/>
            <person name="Franceschini L.M."/>
            <person name="Leite T.F."/>
            <person name="Margarido G.R.A."/>
            <person name="Almeida C.A."/>
            <person name="Ferrarezi J.A."/>
            <person name="Labate C.A."/>
        </authorList>
    </citation>
    <scope>NUCLEOTIDE SEQUENCE</scope>
    <source>
        <strain evidence="1">MF-1</strain>
    </source>
</reference>
<keyword evidence="2" id="KW-1185">Reference proteome</keyword>
<dbReference type="PANTHER" id="PTHR37984">
    <property type="entry name" value="PROTEIN CBG26694"/>
    <property type="match status" value="1"/>
</dbReference>
<dbReference type="InterPro" id="IPR036397">
    <property type="entry name" value="RNaseH_sf"/>
</dbReference>
<dbReference type="AlphaFoldDB" id="A0A9Q3BGC9"/>
<evidence type="ECO:0000313" key="1">
    <source>
        <dbReference type="EMBL" id="MBW0465029.1"/>
    </source>
</evidence>
<dbReference type="OrthoDB" id="3158924at2759"/>
<dbReference type="GO" id="GO:0003676">
    <property type="term" value="F:nucleic acid binding"/>
    <property type="evidence" value="ECO:0007669"/>
    <property type="project" value="InterPro"/>
</dbReference>
<comment type="caution">
    <text evidence="1">The sequence shown here is derived from an EMBL/GenBank/DDBJ whole genome shotgun (WGS) entry which is preliminary data.</text>
</comment>
<sequence length="106" mass="12317">MVISCTGIFTIIISERDQTFTSELWTNHHQLFGTKSSFSTAYHPQNNGLAEIMMQALEEMLRRLCSYSLELKYCDELTHDLSTLLPELELEYKTSIHEVSIRLLLF</sequence>
<name>A0A9Q3BGC9_9BASI</name>
<dbReference type="Gene3D" id="3.30.420.10">
    <property type="entry name" value="Ribonuclease H-like superfamily/Ribonuclease H"/>
    <property type="match status" value="1"/>
</dbReference>
<dbReference type="EMBL" id="AVOT02000935">
    <property type="protein sequence ID" value="MBW0465029.1"/>
    <property type="molecule type" value="Genomic_DNA"/>
</dbReference>
<dbReference type="InterPro" id="IPR050951">
    <property type="entry name" value="Retrovirus_Pol_polyprotein"/>
</dbReference>
<dbReference type="InterPro" id="IPR012337">
    <property type="entry name" value="RNaseH-like_sf"/>
</dbReference>
<evidence type="ECO:0000313" key="2">
    <source>
        <dbReference type="Proteomes" id="UP000765509"/>
    </source>
</evidence>
<gene>
    <name evidence="1" type="ORF">O181_004744</name>
</gene>
<evidence type="ECO:0008006" key="3">
    <source>
        <dbReference type="Google" id="ProtNLM"/>
    </source>
</evidence>
<dbReference type="PANTHER" id="PTHR37984:SF5">
    <property type="entry name" value="PROTEIN NYNRIN-LIKE"/>
    <property type="match status" value="1"/>
</dbReference>
<proteinExistence type="predicted"/>
<dbReference type="Proteomes" id="UP000765509">
    <property type="component" value="Unassembled WGS sequence"/>
</dbReference>
<dbReference type="SUPFAM" id="SSF53098">
    <property type="entry name" value="Ribonuclease H-like"/>
    <property type="match status" value="1"/>
</dbReference>
<protein>
    <recommendedName>
        <fullName evidence="3">Integrase catalytic domain-containing protein</fullName>
    </recommendedName>
</protein>
<organism evidence="1 2">
    <name type="scientific">Austropuccinia psidii MF-1</name>
    <dbReference type="NCBI Taxonomy" id="1389203"/>
    <lineage>
        <taxon>Eukaryota</taxon>
        <taxon>Fungi</taxon>
        <taxon>Dikarya</taxon>
        <taxon>Basidiomycota</taxon>
        <taxon>Pucciniomycotina</taxon>
        <taxon>Pucciniomycetes</taxon>
        <taxon>Pucciniales</taxon>
        <taxon>Sphaerophragmiaceae</taxon>
        <taxon>Austropuccinia</taxon>
    </lineage>
</organism>
<accession>A0A9Q3BGC9</accession>